<dbReference type="InterPro" id="IPR042229">
    <property type="entry name" value="Listeria/Bacterioides_rpt_sf"/>
</dbReference>
<keyword evidence="2" id="KW-0677">Repeat</keyword>
<feature type="chain" id="PRO_5043969595" evidence="4">
    <location>
        <begin position="26"/>
        <end position="1796"/>
    </location>
</feature>
<sequence>MKKRILSILLLCCMVLTLLPTAAFAAGEIDEQFTLAPGGTYYFDLSAMGIPGTVNDALPDKTMRYVPFTYAGTVDSYKLTSEMATTEEYAETYKYAHSLFIADFAVTHEVSWDELNAGRLIFGKDCAAGGVEYMLRAPSVGSDSAGSGDSQHGTPQSNEWDRILDKNDGYIKNWSRMHSWGQDISRSSWTTRAFRGYISARYWTASWSESSRPSVGFRPVLEILNPGTLGSDGLKAVTLDLGGGKLGNSFKDIQIIVKKGSEFTAPASDGLTRPDGNADSYFQWLGSDGKLYAPGDSVPADVIKLTAQFDFKEQFTLAPGGVYYFDLSGVSIPGTANGSLPDKTMHYVPFTYAGTVVAYKLTSEMATTEEYAQQNEYAHSLFVADYAVTHAVSWDNLNAEGLIFGKGYATGSVDYTLRAPSGGSGGTGSGALERGTPQSNEWDRILDKDDGYIKNWRNIGSWGQDTLPNTLSNRVIRGQDDLPRTYAGANTTLSFPFLGFRPVLEVLNPGTLGSDGLKAVTLDLGGGKLGGSSDTIQIVVKTGESFAAPASEGLTRPDGNTGSYFEWLGSDGELYEPGDNVSADVSKLTAQFAPSSHSVTITTDTLPDGKVGETYSQTLTADGTAPITWSIENGGLPTGLSLNKDTGEISGTPTADGTAKFTVKAENSVGSDTKELSITITKAAPAEFTISVKTDGNGTASASLAKAAAGTEITLSATPNEGYHFKEWKVESPTGLVITNNKFTMPNNNVEVKAIFEEDTPPAPTEHTVTVTSGGNGTASASPDKAVAGAEITLSATPDKGYHLKEWQVESPTGLVITNNKFTMPDSDVEVKAIFEEDAPPAPTEHTVTVTSSGNGTASASPAKAVAGAEITLSATPDKGYHLKEWQVISGGVSIKDNKFTMPNNNVEIKAIFEKDAPPTPTEYTVTVTSGGNGTASASPAKAVAGAEITLSATPDKGYHLKEWQVESPTGLVITNNKFTMPDSDVEVKAIFEEDAPPAPTDPAKPSISVTGTYTYNGSEHTAAVNGYDPSTMNISGNTATDAGDYTVRVTSKTGKWADGSTDAVTAAWSIGKATREAPDGLIGVAPSTEGGSDGKITGVTDEMEYRMADERIYTACSGTEIENLSAGHYFVRYAENNNHFASSDAAITVGEGTPLADCTITFNGNGGSGSMDSVTVKAGTNYILPDCGFTAPADQEFKAWEISGAEYKVGDSYTVDRDTEIKALWENSVITPTTYTVTVGNDGNGTASASHAKAVVGTEIALTATPNKGYHFKEWQVISGGVTIKDNKFTMSNDNVEVKAIFEKDAPPAPTEHTVTVTSSGNGTASASPAKAVAGAEITLTATPNKGYHFKEWQVMSGGVTIKDDKFLMPSANVDVKAIFEEDVPAPTEFIVTFDGNGGTPSVVSMTTTNQKLTSLPSASRSGSYSFDGWYTDKSGGTKITTDTVFSANTTVYAHWTYIGGGGGYNPPVTYYTLRFETGGGSDIPSVREAYNTYIDLTKYVPTWRGHTFIGWYTERSLMNKVSGVYLTKDMTVYAGWRVNENPGTGANPFTDVSEKDWFYSDVMFVYENGLMLGTSKTLFSPHGTATRGMMATILWRMEGSPVPKGKNSFTDVEAEKWYADAITWTAENGIFAGYGKDKFGPDDPITREQLAAIFYRYADYKGYDLTVKGNLDKFKDADKITDYAKTAMQWAVGSGLMKGKSGNLLDPQGTATRAEIAAMLHRFIEKYELVQGKAPGGLMGWIDPKRLQIPKTGDSSVLGLWGFSLCTSLAGCLALTTWQIRRRREEEALQIIEK</sequence>
<feature type="signal peptide" evidence="4">
    <location>
        <begin position="1"/>
        <end position="25"/>
    </location>
</feature>
<gene>
    <name evidence="6" type="ORF">PND83_13275</name>
</gene>
<dbReference type="PROSITE" id="PS51272">
    <property type="entry name" value="SLH"/>
    <property type="match status" value="3"/>
</dbReference>
<comment type="caution">
    <text evidence="6">The sequence shown here is derived from an EMBL/GenBank/DDBJ whole genome shotgun (WGS) entry which is preliminary data.</text>
</comment>
<feature type="region of interest" description="Disordered" evidence="3">
    <location>
        <begin position="841"/>
        <end position="861"/>
    </location>
</feature>
<dbReference type="PANTHER" id="PTHR43308">
    <property type="entry name" value="OUTER MEMBRANE PROTEIN ALPHA-RELATED"/>
    <property type="match status" value="1"/>
</dbReference>
<feature type="region of interest" description="Disordered" evidence="3">
    <location>
        <begin position="760"/>
        <end position="783"/>
    </location>
</feature>
<dbReference type="GO" id="GO:0016020">
    <property type="term" value="C:membrane"/>
    <property type="evidence" value="ECO:0007669"/>
    <property type="project" value="InterPro"/>
</dbReference>
<feature type="domain" description="SLH" evidence="5">
    <location>
        <begin position="1547"/>
        <end position="1606"/>
    </location>
</feature>
<feature type="domain" description="SLH" evidence="5">
    <location>
        <begin position="1673"/>
        <end position="1736"/>
    </location>
</feature>
<dbReference type="InterPro" id="IPR015919">
    <property type="entry name" value="Cadherin-like_sf"/>
</dbReference>
<dbReference type="InterPro" id="IPR013378">
    <property type="entry name" value="InlB-like_B-rpt"/>
</dbReference>
<dbReference type="SUPFAM" id="SSF49313">
    <property type="entry name" value="Cadherin-like"/>
    <property type="match status" value="1"/>
</dbReference>
<dbReference type="InterPro" id="IPR013783">
    <property type="entry name" value="Ig-like_fold"/>
</dbReference>
<dbReference type="GO" id="GO:0005509">
    <property type="term" value="F:calcium ion binding"/>
    <property type="evidence" value="ECO:0007669"/>
    <property type="project" value="InterPro"/>
</dbReference>
<protein>
    <submittedName>
        <fullName evidence="6">InlB B-repeat-containing protein</fullName>
    </submittedName>
</protein>
<feature type="compositionally biased region" description="Polar residues" evidence="3">
    <location>
        <begin position="846"/>
        <end position="857"/>
    </location>
</feature>
<accession>A0AAW6C4E6</accession>
<dbReference type="InterPro" id="IPR001119">
    <property type="entry name" value="SLH_dom"/>
</dbReference>
<proteinExistence type="predicted"/>
<comment type="subcellular location">
    <subcellularLocation>
        <location evidence="1">Cell envelope</location>
    </subcellularLocation>
</comment>
<dbReference type="InterPro" id="IPR044060">
    <property type="entry name" value="Bacterial_rp_domain"/>
</dbReference>
<feature type="compositionally biased region" description="Polar residues" evidence="3">
    <location>
        <begin position="767"/>
        <end position="781"/>
    </location>
</feature>
<dbReference type="GO" id="GO:0030313">
    <property type="term" value="C:cell envelope"/>
    <property type="evidence" value="ECO:0007669"/>
    <property type="project" value="UniProtKB-SubCell"/>
</dbReference>
<keyword evidence="4" id="KW-0732">Signal</keyword>
<organism evidence="6 7">
    <name type="scientific">Flavonifractor plautii</name>
    <name type="common">Fusobacterium plautii</name>
    <dbReference type="NCBI Taxonomy" id="292800"/>
    <lineage>
        <taxon>Bacteria</taxon>
        <taxon>Bacillati</taxon>
        <taxon>Bacillota</taxon>
        <taxon>Clostridia</taxon>
        <taxon>Eubacteriales</taxon>
        <taxon>Oscillospiraceae</taxon>
        <taxon>Flavonifractor</taxon>
    </lineage>
</organism>
<dbReference type="Proteomes" id="UP001211006">
    <property type="component" value="Unassembled WGS sequence"/>
</dbReference>
<evidence type="ECO:0000256" key="2">
    <source>
        <dbReference type="ARBA" id="ARBA00022737"/>
    </source>
</evidence>
<feature type="region of interest" description="Disordered" evidence="3">
    <location>
        <begin position="142"/>
        <end position="161"/>
    </location>
</feature>
<feature type="domain" description="SLH" evidence="5">
    <location>
        <begin position="1607"/>
        <end position="1670"/>
    </location>
</feature>
<evidence type="ECO:0000259" key="5">
    <source>
        <dbReference type="PROSITE" id="PS51272"/>
    </source>
</evidence>
<evidence type="ECO:0000256" key="1">
    <source>
        <dbReference type="ARBA" id="ARBA00004196"/>
    </source>
</evidence>
<dbReference type="InterPro" id="IPR051465">
    <property type="entry name" value="Cell_Envelope_Struct_Comp"/>
</dbReference>
<reference evidence="6" key="1">
    <citation type="submission" date="2023-01" db="EMBL/GenBank/DDBJ databases">
        <title>Human gut microbiome strain richness.</title>
        <authorList>
            <person name="Chen-Liaw A."/>
        </authorList>
    </citation>
    <scope>NUCLEOTIDE SEQUENCE</scope>
    <source>
        <strain evidence="6">2225st1_A6_2225SCRN_200828</strain>
    </source>
</reference>
<dbReference type="Pfam" id="PF18998">
    <property type="entry name" value="Flg_new_2"/>
    <property type="match status" value="6"/>
</dbReference>
<dbReference type="Pfam" id="PF00395">
    <property type="entry name" value="SLH"/>
    <property type="match status" value="3"/>
</dbReference>
<dbReference type="EMBL" id="JAQLWO010000014">
    <property type="protein sequence ID" value="MDB7906955.1"/>
    <property type="molecule type" value="Genomic_DNA"/>
</dbReference>
<evidence type="ECO:0000313" key="6">
    <source>
        <dbReference type="EMBL" id="MDB7906955.1"/>
    </source>
</evidence>
<evidence type="ECO:0000256" key="4">
    <source>
        <dbReference type="SAM" id="SignalP"/>
    </source>
</evidence>
<dbReference type="Gene3D" id="2.60.40.4270">
    <property type="entry name" value="Listeria-Bacteroides repeat domain"/>
    <property type="match status" value="2"/>
</dbReference>
<dbReference type="Pfam" id="PF05345">
    <property type="entry name" value="He_PIG"/>
    <property type="match status" value="1"/>
</dbReference>
<name>A0AAW6C4E6_FLAPL</name>
<dbReference type="RefSeq" id="WP_271907622.1">
    <property type="nucleotide sequence ID" value="NZ_JAQLWO010000014.1"/>
</dbReference>
<evidence type="ECO:0000313" key="7">
    <source>
        <dbReference type="Proteomes" id="UP001211006"/>
    </source>
</evidence>
<dbReference type="Gene3D" id="2.60.40.10">
    <property type="entry name" value="Immunoglobulins"/>
    <property type="match status" value="1"/>
</dbReference>
<dbReference type="Pfam" id="PF09479">
    <property type="entry name" value="Flg_new"/>
    <property type="match status" value="3"/>
</dbReference>
<evidence type="ECO:0000256" key="3">
    <source>
        <dbReference type="SAM" id="MobiDB-lite"/>
    </source>
</evidence>